<gene>
    <name evidence="1" type="ORF">BSTER_1879</name>
</gene>
<sequence>MVLHSRGCGRVARRRFTRIGPPGRAFDSREAPFFMLSFRASRRASLQEPFFIPEHK</sequence>
<evidence type="ECO:0000313" key="2">
    <source>
        <dbReference type="Proteomes" id="UP000029091"/>
    </source>
</evidence>
<reference evidence="1 2" key="1">
    <citation type="submission" date="2014-03" db="EMBL/GenBank/DDBJ databases">
        <title>Genomics of Bifidobacteria.</title>
        <authorList>
            <person name="Ventura M."/>
            <person name="Milani C."/>
            <person name="Lugli G.A."/>
        </authorList>
    </citation>
    <scope>NUCLEOTIDE SEQUENCE [LARGE SCALE GENOMIC DNA]</scope>
    <source>
        <strain evidence="2">JCM 15918</strain>
    </source>
</reference>
<name>A0A087DT27_BIFAD</name>
<dbReference type="AlphaFoldDB" id="A0A087DT27"/>
<dbReference type="EMBL" id="JGZQ01000002">
    <property type="protein sequence ID" value="KFI98677.1"/>
    <property type="molecule type" value="Genomic_DNA"/>
</dbReference>
<dbReference type="Proteomes" id="UP000029091">
    <property type="component" value="Unassembled WGS sequence"/>
</dbReference>
<protein>
    <submittedName>
        <fullName evidence="1">Uncharacterized protein</fullName>
    </submittedName>
</protein>
<organism evidence="1 2">
    <name type="scientific">Bifidobacterium adolescentis JCM 15918</name>
    <dbReference type="NCBI Taxonomy" id="1437612"/>
    <lineage>
        <taxon>Bacteria</taxon>
        <taxon>Bacillati</taxon>
        <taxon>Actinomycetota</taxon>
        <taxon>Actinomycetes</taxon>
        <taxon>Bifidobacteriales</taxon>
        <taxon>Bifidobacteriaceae</taxon>
        <taxon>Bifidobacterium</taxon>
    </lineage>
</organism>
<evidence type="ECO:0000313" key="1">
    <source>
        <dbReference type="EMBL" id="KFI98677.1"/>
    </source>
</evidence>
<proteinExistence type="predicted"/>
<comment type="caution">
    <text evidence="1">The sequence shown here is derived from an EMBL/GenBank/DDBJ whole genome shotgun (WGS) entry which is preliminary data.</text>
</comment>
<accession>A0A087DT27</accession>